<evidence type="ECO:0000313" key="2">
    <source>
        <dbReference type="Proteomes" id="UP000677898"/>
    </source>
</evidence>
<gene>
    <name evidence="1" type="ORF">GO998_22840</name>
</gene>
<sequence length="68" mass="7512">MSGDEPAAAFTFRLNTTGSRLRCIDEMAANACQSQALGGHSNLSKKYNQLEAIFNSRRRSGMRCEDRA</sequence>
<accession>A0ABX7ZNG5</accession>
<organism evidence="1 2">
    <name type="scientific">Ralstonia syzygii</name>
    <dbReference type="NCBI Taxonomy" id="28097"/>
    <lineage>
        <taxon>Bacteria</taxon>
        <taxon>Pseudomonadati</taxon>
        <taxon>Pseudomonadota</taxon>
        <taxon>Betaproteobacteria</taxon>
        <taxon>Burkholderiales</taxon>
        <taxon>Burkholderiaceae</taxon>
        <taxon>Ralstonia</taxon>
        <taxon>Ralstonia solanacearum species complex</taxon>
    </lineage>
</organism>
<reference evidence="1 2" key="1">
    <citation type="journal article" date="2021" name="Phytopathology">
        <title>Complete genome sequence of Ralstonia syzygii subsp. indonesiensis strain LLRS-1, isolated from wilted tobacco in China.</title>
        <authorList>
            <person name="Lu C.H."/>
            <person name="Li J.Y."/>
            <person name="Mi M.G."/>
            <person name="Lin Z.L."/>
            <person name="Jiang N."/>
            <person name="Gai X."/>
            <person name="Ma J.H."/>
            <person name="Lei L.P."/>
            <person name="Xia Z.Y."/>
        </authorList>
    </citation>
    <scope>NUCLEOTIDE SEQUENCE [LARGE SCALE GENOMIC DNA]</scope>
    <source>
        <strain evidence="1 2">LLRS-1</strain>
    </source>
</reference>
<dbReference type="Proteomes" id="UP000677898">
    <property type="component" value="Plasmid pLLRS-1"/>
</dbReference>
<keyword evidence="2" id="KW-1185">Reference proteome</keyword>
<dbReference type="RefSeq" id="WP_211905319.1">
    <property type="nucleotide sequence ID" value="NZ_CP046730.1"/>
</dbReference>
<protein>
    <submittedName>
        <fullName evidence="1">Uncharacterized protein</fullName>
    </submittedName>
</protein>
<name>A0ABX7ZNG5_9RALS</name>
<keyword evidence="1" id="KW-0614">Plasmid</keyword>
<dbReference type="EMBL" id="CP046730">
    <property type="protein sequence ID" value="QUP56507.1"/>
    <property type="molecule type" value="Genomic_DNA"/>
</dbReference>
<geneLocation type="plasmid" evidence="1 2">
    <name>pLLRS-1</name>
</geneLocation>
<proteinExistence type="predicted"/>
<evidence type="ECO:0000313" key="1">
    <source>
        <dbReference type="EMBL" id="QUP56507.1"/>
    </source>
</evidence>